<reference evidence="2" key="1">
    <citation type="submission" date="2021-02" db="EMBL/GenBank/DDBJ databases">
        <authorList>
            <person name="Nowell W R."/>
        </authorList>
    </citation>
    <scope>NUCLEOTIDE SEQUENCE</scope>
</reference>
<dbReference type="InterPro" id="IPR052039">
    <property type="entry name" value="Caspase-related_regulators"/>
</dbReference>
<organism evidence="2 3">
    <name type="scientific">Rotaria sordida</name>
    <dbReference type="NCBI Taxonomy" id="392033"/>
    <lineage>
        <taxon>Eukaryota</taxon>
        <taxon>Metazoa</taxon>
        <taxon>Spiralia</taxon>
        <taxon>Gnathifera</taxon>
        <taxon>Rotifera</taxon>
        <taxon>Eurotatoria</taxon>
        <taxon>Bdelloidea</taxon>
        <taxon>Philodinida</taxon>
        <taxon>Philodinidae</taxon>
        <taxon>Rotaria</taxon>
    </lineage>
</organism>
<gene>
    <name evidence="2" type="ORF">OTI717_LOCUS41236</name>
</gene>
<dbReference type="InterPro" id="IPR011600">
    <property type="entry name" value="Pept_C14_caspase"/>
</dbReference>
<dbReference type="GO" id="GO:0006508">
    <property type="term" value="P:proteolysis"/>
    <property type="evidence" value="ECO:0007669"/>
    <property type="project" value="InterPro"/>
</dbReference>
<evidence type="ECO:0000313" key="2">
    <source>
        <dbReference type="EMBL" id="CAF4274974.1"/>
    </source>
</evidence>
<sequence length="95" mass="10833">MPAFGKALSGHVRMPKNSQYALIFSSDPGTVSFANDTANGNSFFTAALLNHIVRDEIPLEQMMKQVTKELLEKSNKRQRPWINSCIHEEFVFKNY</sequence>
<evidence type="ECO:0000313" key="3">
    <source>
        <dbReference type="Proteomes" id="UP000663823"/>
    </source>
</evidence>
<dbReference type="Proteomes" id="UP000663823">
    <property type="component" value="Unassembled WGS sequence"/>
</dbReference>
<comment type="caution">
    <text evidence="2">The sequence shown here is derived from an EMBL/GenBank/DDBJ whole genome shotgun (WGS) entry which is preliminary data.</text>
</comment>
<dbReference type="Pfam" id="PF00656">
    <property type="entry name" value="Peptidase_C14"/>
    <property type="match status" value="1"/>
</dbReference>
<accession>A0A820GCP8</accession>
<dbReference type="AlphaFoldDB" id="A0A820GCP8"/>
<dbReference type="PANTHER" id="PTHR22576:SF37">
    <property type="entry name" value="MUCOSA-ASSOCIATED LYMPHOID TISSUE LYMPHOMA TRANSLOCATION PROTEIN 1"/>
    <property type="match status" value="1"/>
</dbReference>
<dbReference type="Gene3D" id="3.40.50.1460">
    <property type="match status" value="1"/>
</dbReference>
<proteinExistence type="predicted"/>
<protein>
    <recommendedName>
        <fullName evidence="1">Peptidase C14 caspase domain-containing protein</fullName>
    </recommendedName>
</protein>
<dbReference type="PANTHER" id="PTHR22576">
    <property type="entry name" value="MUCOSA ASSOCIATED LYMPHOID TISSUE LYMPHOMA TRANSLOCATION PROTEIN 1/PARACASPASE"/>
    <property type="match status" value="1"/>
</dbReference>
<name>A0A820GCP8_9BILA</name>
<dbReference type="EMBL" id="CAJOAX010039068">
    <property type="protein sequence ID" value="CAF4274974.1"/>
    <property type="molecule type" value="Genomic_DNA"/>
</dbReference>
<dbReference type="InterPro" id="IPR029030">
    <property type="entry name" value="Caspase-like_dom_sf"/>
</dbReference>
<evidence type="ECO:0000259" key="1">
    <source>
        <dbReference type="Pfam" id="PF00656"/>
    </source>
</evidence>
<dbReference type="GO" id="GO:0004197">
    <property type="term" value="F:cysteine-type endopeptidase activity"/>
    <property type="evidence" value="ECO:0007669"/>
    <property type="project" value="InterPro"/>
</dbReference>
<dbReference type="SUPFAM" id="SSF52129">
    <property type="entry name" value="Caspase-like"/>
    <property type="match status" value="1"/>
</dbReference>
<feature type="non-terminal residue" evidence="2">
    <location>
        <position position="95"/>
    </location>
</feature>
<feature type="domain" description="Peptidase C14 caspase" evidence="1">
    <location>
        <begin position="11"/>
        <end position="86"/>
    </location>
</feature>